<dbReference type="STRING" id="610380.E2BRP0"/>
<dbReference type="AlphaFoldDB" id="E2BRP0"/>
<name>E2BRP0_HARSA</name>
<dbReference type="OrthoDB" id="5817051at2759"/>
<dbReference type="GO" id="GO:0031106">
    <property type="term" value="P:septin ring organization"/>
    <property type="evidence" value="ECO:0007669"/>
    <property type="project" value="TreeGrafter"/>
</dbReference>
<dbReference type="GO" id="GO:0000281">
    <property type="term" value="P:mitotic cytokinesis"/>
    <property type="evidence" value="ECO:0007669"/>
    <property type="project" value="TreeGrafter"/>
</dbReference>
<accession>E2BRP0</accession>
<evidence type="ECO:0000259" key="1">
    <source>
        <dbReference type="Pfam" id="PF08174"/>
    </source>
</evidence>
<evidence type="ECO:0000313" key="2">
    <source>
        <dbReference type="EMBL" id="EFN81634.1"/>
    </source>
</evidence>
<dbReference type="PhylomeDB" id="E2BRP0"/>
<evidence type="ECO:0000313" key="3">
    <source>
        <dbReference type="Proteomes" id="UP000008237"/>
    </source>
</evidence>
<feature type="domain" description="Anillin homology" evidence="1">
    <location>
        <begin position="139"/>
        <end position="279"/>
    </location>
</feature>
<reference evidence="2 3" key="1">
    <citation type="journal article" date="2010" name="Science">
        <title>Genomic comparison of the ants Camponotus floridanus and Harpegnathos saltator.</title>
        <authorList>
            <person name="Bonasio R."/>
            <person name="Zhang G."/>
            <person name="Ye C."/>
            <person name="Mutti N.S."/>
            <person name="Fang X."/>
            <person name="Qin N."/>
            <person name="Donahue G."/>
            <person name="Yang P."/>
            <person name="Li Q."/>
            <person name="Li C."/>
            <person name="Zhang P."/>
            <person name="Huang Z."/>
            <person name="Berger S.L."/>
            <person name="Reinberg D."/>
            <person name="Wang J."/>
            <person name="Liebig J."/>
        </authorList>
    </citation>
    <scope>NUCLEOTIDE SEQUENCE [LARGE SCALE GENOMIC DNA]</scope>
    <source>
        <strain evidence="2 3">R22 G/1</strain>
    </source>
</reference>
<sequence>MNSCFPHLAILNPRNANKPRDRLNDVGCNVVNAEDVRTRRSRSPTLAGKNDVFQDLDLYYVRQIARNSKEYDLEQKIEVEIKMREGSARLLAAAKHRAQSLEAARALLTSNERMSVYMAELQSRRREPIKKPCIPGSVGKLSISDLRIPLMWRDSDHFKNRGDHRRFAVFCLARLGTEIHDTSLLCPIDRAHTDISFPDVLIFNNVPAEFELVLEIYSHVLQEDLSIASTPRRIKKTIHSSISKTVGKKLAASLRDEFSSGKSGPHFDLVARARLTLDDTDDNIHTHDLVINNVENKYHSLPLFGHFCCRLAAQPECVSKEMCIGNVSVDGQDCWARLQGFSIKMWESKKHAEEGQNPERVIPINKETSIQVAKSSAKELLVNNSNNMSKLLSIKFESKEEAQKWFKLLSAHINDHSRWKRAAEVIQRVSNIESTRNSFISNKRQGSLYDETPLIESIPSDYTSARSNIQTIFDLTPSTSLSSSSSTNSLTSLRSRSLSIGGAFKQSAIALKSHLAPSSKNEL</sequence>
<dbReference type="Pfam" id="PF08174">
    <property type="entry name" value="Anillin"/>
    <property type="match status" value="1"/>
</dbReference>
<dbReference type="KEGG" id="hst:105185851"/>
<dbReference type="InterPro" id="IPR012966">
    <property type="entry name" value="AHD"/>
</dbReference>
<dbReference type="PANTHER" id="PTHR21538:SF24">
    <property type="entry name" value="PH DOMAIN-CONTAINING PROTEIN"/>
    <property type="match status" value="1"/>
</dbReference>
<dbReference type="EMBL" id="GL449978">
    <property type="protein sequence ID" value="EFN81634.1"/>
    <property type="molecule type" value="Genomic_DNA"/>
</dbReference>
<dbReference type="PANTHER" id="PTHR21538">
    <property type="entry name" value="ANILLIN/RHOTEKIN RTKN"/>
    <property type="match status" value="1"/>
</dbReference>
<dbReference type="InterPro" id="IPR051364">
    <property type="entry name" value="Cytokinesis/Rho-signaling"/>
</dbReference>
<organism evidence="3">
    <name type="scientific">Harpegnathos saltator</name>
    <name type="common">Jerdon's jumping ant</name>
    <dbReference type="NCBI Taxonomy" id="610380"/>
    <lineage>
        <taxon>Eukaryota</taxon>
        <taxon>Metazoa</taxon>
        <taxon>Ecdysozoa</taxon>
        <taxon>Arthropoda</taxon>
        <taxon>Hexapoda</taxon>
        <taxon>Insecta</taxon>
        <taxon>Pterygota</taxon>
        <taxon>Neoptera</taxon>
        <taxon>Endopterygota</taxon>
        <taxon>Hymenoptera</taxon>
        <taxon>Apocrita</taxon>
        <taxon>Aculeata</taxon>
        <taxon>Formicoidea</taxon>
        <taxon>Formicidae</taxon>
        <taxon>Ponerinae</taxon>
        <taxon>Ponerini</taxon>
        <taxon>Harpegnathos</taxon>
    </lineage>
</organism>
<dbReference type="Proteomes" id="UP000008237">
    <property type="component" value="Unassembled WGS sequence"/>
</dbReference>
<dbReference type="GO" id="GO:0000915">
    <property type="term" value="P:actomyosin contractile ring assembly"/>
    <property type="evidence" value="ECO:0007669"/>
    <property type="project" value="TreeGrafter"/>
</dbReference>
<proteinExistence type="predicted"/>
<keyword evidence="3" id="KW-1185">Reference proteome</keyword>
<dbReference type="SUPFAM" id="SSF50729">
    <property type="entry name" value="PH domain-like"/>
    <property type="match status" value="1"/>
</dbReference>
<dbReference type="GO" id="GO:0005826">
    <property type="term" value="C:actomyosin contractile ring"/>
    <property type="evidence" value="ECO:0007669"/>
    <property type="project" value="TreeGrafter"/>
</dbReference>
<protein>
    <submittedName>
        <fullName evidence="2">Rhotekin</fullName>
    </submittedName>
</protein>
<gene>
    <name evidence="2" type="ORF">EAI_05423</name>
</gene>
<dbReference type="OMA" id="MNSCFPH"/>
<dbReference type="InParanoid" id="E2BRP0"/>